<reference evidence="1" key="2">
    <citation type="submission" date="2025-09" db="UniProtKB">
        <authorList>
            <consortium name="Ensembl"/>
        </authorList>
    </citation>
    <scope>IDENTIFICATION</scope>
</reference>
<evidence type="ECO:0000313" key="1">
    <source>
        <dbReference type="Ensembl" id="ENSCLMP00005006740.1"/>
    </source>
</evidence>
<sequence>IILASPPDSMVKYLNISNIRQTIETETGFSEANTWLNWLLYTAKDLQRPDCLVCANARPQLATVPFAVNPYNDPEGFECMWGLFKNAVEVKCTLLFPAVPSVHPPTFTFYKGNSTCLQSLQETNNLGTLTESPLT</sequence>
<organism evidence="1 2">
    <name type="scientific">Cyclopterus lumpus</name>
    <name type="common">Lumpsucker</name>
    <dbReference type="NCBI Taxonomy" id="8103"/>
    <lineage>
        <taxon>Eukaryota</taxon>
        <taxon>Metazoa</taxon>
        <taxon>Chordata</taxon>
        <taxon>Craniata</taxon>
        <taxon>Vertebrata</taxon>
        <taxon>Euteleostomi</taxon>
        <taxon>Actinopterygii</taxon>
        <taxon>Neopterygii</taxon>
        <taxon>Teleostei</taxon>
        <taxon>Neoteleostei</taxon>
        <taxon>Acanthomorphata</taxon>
        <taxon>Eupercaria</taxon>
        <taxon>Perciformes</taxon>
        <taxon>Cottioidei</taxon>
        <taxon>Cottales</taxon>
        <taxon>Cyclopteridae</taxon>
        <taxon>Cyclopterus</taxon>
    </lineage>
</organism>
<dbReference type="Proteomes" id="UP000694565">
    <property type="component" value="Unplaced"/>
</dbReference>
<evidence type="ECO:0000313" key="2">
    <source>
        <dbReference type="Proteomes" id="UP000694565"/>
    </source>
</evidence>
<dbReference type="AlphaFoldDB" id="A0A8C2WWT7"/>
<dbReference type="Ensembl" id="ENSCLMT00005007239.1">
    <property type="protein sequence ID" value="ENSCLMP00005006740.1"/>
    <property type="gene ID" value="ENSCLMG00005003707.1"/>
</dbReference>
<name>A0A8C2WWT7_CYCLU</name>
<keyword evidence="2" id="KW-1185">Reference proteome</keyword>
<accession>A0A8C2WWT7</accession>
<protein>
    <submittedName>
        <fullName evidence="1">Uncharacterized protein</fullName>
    </submittedName>
</protein>
<proteinExistence type="predicted"/>
<dbReference type="GeneTree" id="ENSGT00940000177163"/>
<reference evidence="1" key="1">
    <citation type="submission" date="2025-08" db="UniProtKB">
        <authorList>
            <consortium name="Ensembl"/>
        </authorList>
    </citation>
    <scope>IDENTIFICATION</scope>
</reference>